<keyword evidence="1" id="KW-1133">Transmembrane helix</keyword>
<feature type="transmembrane region" description="Helical" evidence="1">
    <location>
        <begin position="7"/>
        <end position="27"/>
    </location>
</feature>
<sequence>MKNNRTLSVIISTITAIMMTIIMINGAG</sequence>
<dbReference type="AlphaFoldDB" id="A4N5X1"/>
<reference evidence="2 3" key="1">
    <citation type="journal article" date="2007" name="Genome Biol.">
        <title>Characterization and modeling of the Haemophilus influenzae core and supragenomes based on the complete genomic sequences of Rd and 12 clinical nontypeable strains.</title>
        <authorList>
            <person name="Hogg J.S."/>
            <person name="Hu F.Z."/>
            <person name="Janto B."/>
            <person name="Boissy R."/>
            <person name="Hayes J."/>
            <person name="Keefe R."/>
            <person name="Post J.C."/>
            <person name="Ehrlich G.D."/>
        </authorList>
    </citation>
    <scope>NUCLEOTIDE SEQUENCE [LARGE SCALE GENOMIC DNA]</scope>
    <source>
        <strain evidence="2 3">R3021</strain>
    </source>
</reference>
<evidence type="ECO:0000256" key="1">
    <source>
        <dbReference type="SAM" id="Phobius"/>
    </source>
</evidence>
<keyword evidence="1" id="KW-0472">Membrane</keyword>
<dbReference type="Proteomes" id="UP000003798">
    <property type="component" value="Unassembled WGS sequence"/>
</dbReference>
<keyword evidence="1" id="KW-0812">Transmembrane</keyword>
<protein>
    <submittedName>
        <fullName evidence="2">Uncharacterized protein</fullName>
    </submittedName>
</protein>
<evidence type="ECO:0000313" key="3">
    <source>
        <dbReference type="Proteomes" id="UP000003798"/>
    </source>
</evidence>
<gene>
    <name evidence="2" type="ORF">CGSHi22421_01627</name>
</gene>
<proteinExistence type="predicted"/>
<organism evidence="2 3">
    <name type="scientific">Haemophilus influenzae R3021</name>
    <dbReference type="NCBI Taxonomy" id="375432"/>
    <lineage>
        <taxon>Bacteria</taxon>
        <taxon>Pseudomonadati</taxon>
        <taxon>Pseudomonadota</taxon>
        <taxon>Gammaproteobacteria</taxon>
        <taxon>Pasteurellales</taxon>
        <taxon>Pasteurellaceae</taxon>
        <taxon>Haemophilus</taxon>
    </lineage>
</organism>
<evidence type="ECO:0000313" key="2">
    <source>
        <dbReference type="EMBL" id="EDJ90401.1"/>
    </source>
</evidence>
<accession>A4N5X1</accession>
<name>A4N5X1_HAEIF</name>
<dbReference type="EMBL" id="AAZE01000015">
    <property type="protein sequence ID" value="EDJ90401.1"/>
    <property type="molecule type" value="Genomic_DNA"/>
</dbReference>